<sequence length="296" mass="32425">MKKGLYIECNSGISGDMSVAALIDLGADPKKLTDTLQTLPLKGYRTEIRSVTKSGISALDFSVILDEENHDHDMEYLHSHDTDIHCHERHHDHQEQIHSHNCEAESPNHEHHPKTHSHEHHHSHEHRSLTDVLDILRSGSLTPGALSLAEKIFRILAEGEAAAHGIPAEQVHFHEVGAVDSIVDIASFSICLDMLGYEDIFITGLCDGTGTIRCQHGIIPVPVPAVVNILRQHPLPLTLLPVHGELVTPTGAAIAASICTSCELPSSFHILRTGIGAGKRTYKETSGILRIMEISY</sequence>
<evidence type="ECO:0000256" key="2">
    <source>
        <dbReference type="SAM" id="MobiDB-lite"/>
    </source>
</evidence>
<dbReference type="AlphaFoldDB" id="A0A6N2V184"/>
<evidence type="ECO:0000313" key="3">
    <source>
        <dbReference type="EMBL" id="VYT23730.1"/>
    </source>
</evidence>
<name>A0A6N2V184_9FIRM</name>
<accession>A0A6N2V184</accession>
<dbReference type="RefSeq" id="WP_156354849.1">
    <property type="nucleotide sequence ID" value="NZ_CACRST010000024.1"/>
</dbReference>
<evidence type="ECO:0008006" key="4">
    <source>
        <dbReference type="Google" id="ProtNLM"/>
    </source>
</evidence>
<dbReference type="EMBL" id="CACRST010000024">
    <property type="protein sequence ID" value="VYT23730.1"/>
    <property type="molecule type" value="Genomic_DNA"/>
</dbReference>
<dbReference type="Pfam" id="PF01969">
    <property type="entry name" value="Ni_insertion"/>
    <property type="match status" value="1"/>
</dbReference>
<protein>
    <recommendedName>
        <fullName evidence="4">LarC family nickel insertion protein</fullName>
    </recommendedName>
</protein>
<gene>
    <name evidence="3" type="ORF">BGLFYP119_02383</name>
</gene>
<feature type="compositionally biased region" description="Basic residues" evidence="2">
    <location>
        <begin position="111"/>
        <end position="125"/>
    </location>
</feature>
<reference evidence="3" key="1">
    <citation type="submission" date="2019-11" db="EMBL/GenBank/DDBJ databases">
        <authorList>
            <person name="Feng L."/>
        </authorList>
    </citation>
    <scope>NUCLEOTIDE SEQUENCE</scope>
    <source>
        <strain evidence="3">BgluceraseaLFYP119</strain>
    </source>
</reference>
<feature type="compositionally biased region" description="Basic and acidic residues" evidence="2">
    <location>
        <begin position="90"/>
        <end position="110"/>
    </location>
</feature>
<evidence type="ECO:0000256" key="1">
    <source>
        <dbReference type="ARBA" id="ARBA00022596"/>
    </source>
</evidence>
<feature type="region of interest" description="Disordered" evidence="2">
    <location>
        <begin position="90"/>
        <end position="126"/>
    </location>
</feature>
<dbReference type="PANTHER" id="PTHR36566">
    <property type="entry name" value="NICKEL INSERTION PROTEIN-RELATED"/>
    <property type="match status" value="1"/>
</dbReference>
<dbReference type="InterPro" id="IPR002822">
    <property type="entry name" value="Ni_insertion"/>
</dbReference>
<proteinExistence type="predicted"/>
<keyword evidence="1" id="KW-0533">Nickel</keyword>
<dbReference type="PANTHER" id="PTHR36566:SF1">
    <property type="entry name" value="PYRIDINIUM-3,5-BISTHIOCARBOXYLIC ACID MONONUCLEOTIDE NICKEL INSERTION PROTEIN"/>
    <property type="match status" value="1"/>
</dbReference>
<organism evidence="3">
    <name type="scientific">Blautia glucerasea</name>
    <dbReference type="NCBI Taxonomy" id="536633"/>
    <lineage>
        <taxon>Bacteria</taxon>
        <taxon>Bacillati</taxon>
        <taxon>Bacillota</taxon>
        <taxon>Clostridia</taxon>
        <taxon>Lachnospirales</taxon>
        <taxon>Lachnospiraceae</taxon>
        <taxon>Blautia</taxon>
    </lineage>
</organism>